<dbReference type="PROSITE" id="PS50294">
    <property type="entry name" value="WD_REPEATS_REGION"/>
    <property type="match status" value="5"/>
</dbReference>
<dbReference type="InterPro" id="IPR020472">
    <property type="entry name" value="WD40_PAC1"/>
</dbReference>
<dbReference type="SMART" id="SM00320">
    <property type="entry name" value="WD40"/>
    <property type="match status" value="7"/>
</dbReference>
<dbReference type="Pfam" id="PF00400">
    <property type="entry name" value="WD40"/>
    <property type="match status" value="6"/>
</dbReference>
<dbReference type="Pfam" id="PF09994">
    <property type="entry name" value="T6SS_Tle1-like_cat"/>
    <property type="match status" value="1"/>
</dbReference>
<dbReference type="OrthoDB" id="538223at2759"/>
<dbReference type="PROSITE" id="PS00678">
    <property type="entry name" value="WD_REPEATS_1"/>
    <property type="match status" value="4"/>
</dbReference>
<dbReference type="Gene3D" id="2.130.10.10">
    <property type="entry name" value="YVTN repeat-like/Quinoprotein amine dehydrogenase"/>
    <property type="match status" value="3"/>
</dbReference>
<feature type="domain" description="T6SS Phospholipase effector Tle1-like catalytic" evidence="4">
    <location>
        <begin position="11"/>
        <end position="285"/>
    </location>
</feature>
<evidence type="ECO:0000256" key="3">
    <source>
        <dbReference type="PROSITE-ProRule" id="PRU00221"/>
    </source>
</evidence>
<feature type="repeat" description="WD" evidence="3">
    <location>
        <begin position="590"/>
        <end position="631"/>
    </location>
</feature>
<dbReference type="EMBL" id="ML179580">
    <property type="protein sequence ID" value="THU84788.1"/>
    <property type="molecule type" value="Genomic_DNA"/>
</dbReference>
<dbReference type="AlphaFoldDB" id="A0A4S8L998"/>
<organism evidence="5 6">
    <name type="scientific">Dendrothele bispora (strain CBS 962.96)</name>
    <dbReference type="NCBI Taxonomy" id="1314807"/>
    <lineage>
        <taxon>Eukaryota</taxon>
        <taxon>Fungi</taxon>
        <taxon>Dikarya</taxon>
        <taxon>Basidiomycota</taxon>
        <taxon>Agaricomycotina</taxon>
        <taxon>Agaricomycetes</taxon>
        <taxon>Agaricomycetidae</taxon>
        <taxon>Agaricales</taxon>
        <taxon>Agaricales incertae sedis</taxon>
        <taxon>Dendrothele</taxon>
    </lineage>
</organism>
<gene>
    <name evidence="5" type="ORF">K435DRAFT_764785</name>
</gene>
<feature type="repeat" description="WD" evidence="3">
    <location>
        <begin position="676"/>
        <end position="717"/>
    </location>
</feature>
<evidence type="ECO:0000256" key="2">
    <source>
        <dbReference type="ARBA" id="ARBA00022737"/>
    </source>
</evidence>
<dbReference type="PANTHER" id="PTHR19848:SF8">
    <property type="entry name" value="F-BOX AND WD REPEAT DOMAIN CONTAINING 7"/>
    <property type="match status" value="1"/>
</dbReference>
<dbReference type="Proteomes" id="UP000297245">
    <property type="component" value="Unassembled WGS sequence"/>
</dbReference>
<dbReference type="PRINTS" id="PR00320">
    <property type="entry name" value="GPROTEINBRPT"/>
</dbReference>
<accession>A0A4S8L998</accession>
<feature type="repeat" description="WD" evidence="3">
    <location>
        <begin position="719"/>
        <end position="759"/>
    </location>
</feature>
<dbReference type="InterPro" id="IPR015943">
    <property type="entry name" value="WD40/YVTN_repeat-like_dom_sf"/>
</dbReference>
<feature type="repeat" description="WD" evidence="3">
    <location>
        <begin position="503"/>
        <end position="544"/>
    </location>
</feature>
<dbReference type="InterPro" id="IPR018712">
    <property type="entry name" value="Tle1-like_cat"/>
</dbReference>
<dbReference type="PANTHER" id="PTHR19848">
    <property type="entry name" value="WD40 REPEAT PROTEIN"/>
    <property type="match status" value="1"/>
</dbReference>
<dbReference type="CDD" id="cd00200">
    <property type="entry name" value="WD40"/>
    <property type="match status" value="1"/>
</dbReference>
<sequence length="815" mass="91825">MKDHCNCNDQRNLVVCIDGTANQFGLKNTNVVELYNRLEKSSTQLTYYNSGIGTYAKESWGSPKYMKQVFGHKVDMAIAWNFKRIVLSAYQWLSENYEEGGRIFLFGFSRGAYQVRVIAGMIEKVGLLYKGNNDQIAFAYELYTSSTTSTKRSVPGNEGFQKKKNQSNQEDLCKYFKDTLSRPHVKVHFVGAWDTVSSIGIVKGPSLPETTTGMKHVCAFRHALALDERRVRFLPEYANGGVGPSSEGNIREVWFAGSHSDIGGGNTENLKSDHFGPALRWMSHQAIDCGLKMQPHRGDFKSMRPKESLTGLWKLLEVLPIRRLSYEGKNDTTRLPHYGRPRQVQPGQKIHESVIDLSPKYYEPKAHIPNHVSWDDKTRVKREMHNMLEEDVYTSLTTILSDYRPRANVNETHLDKGLQEVIKFPGAFDLLFYFLQAEYEKKLTDQRKHIMTGLMTALAAFTQPPQSSETYPKAKLRELVCKMDDGTTKVRDDIRKILDTFLLEGHKQPVHSVAFWQDSTHVVSGSKDGSTQVWNVETGKKVKKLDGNMFVLLKDGTRILCCSENMDIHVWDQKSDRVTCTGTVEQVNQSEGHSKSVLSIALSPDGTHIASASKDNSIVLWEVKDDKMNFLRVVGKHTGPVYTVAFSPDGKQIASGSNDQTVGVWDPIINPSPNPLKEHMLAVWSVAFLSDGKWMVSSSNDKSVKVWDMPSKKRTVKRLWKHDTEVYAVACSSKQTCVSGSKDGVIYFWDSEKENEVIEVHPKDEYGICSLAFSQDGESIAIGCQDGKVRIWDLKTLLFQKSPQPVGLTDSNGTI</sequence>
<dbReference type="InterPro" id="IPR019775">
    <property type="entry name" value="WD40_repeat_CS"/>
</dbReference>
<dbReference type="InterPro" id="IPR036322">
    <property type="entry name" value="WD40_repeat_dom_sf"/>
</dbReference>
<evidence type="ECO:0000259" key="4">
    <source>
        <dbReference type="Pfam" id="PF09994"/>
    </source>
</evidence>
<evidence type="ECO:0000313" key="5">
    <source>
        <dbReference type="EMBL" id="THU84788.1"/>
    </source>
</evidence>
<protein>
    <submittedName>
        <fullName evidence="5">WD40 repeat-like protein</fullName>
    </submittedName>
</protein>
<dbReference type="SUPFAM" id="SSF50978">
    <property type="entry name" value="WD40 repeat-like"/>
    <property type="match status" value="1"/>
</dbReference>
<dbReference type="PROSITE" id="PS50082">
    <property type="entry name" value="WD_REPEATS_2"/>
    <property type="match status" value="6"/>
</dbReference>
<dbReference type="InterPro" id="IPR001680">
    <property type="entry name" value="WD40_rpt"/>
</dbReference>
<evidence type="ECO:0000313" key="6">
    <source>
        <dbReference type="Proteomes" id="UP000297245"/>
    </source>
</evidence>
<name>A0A4S8L998_DENBC</name>
<keyword evidence="6" id="KW-1185">Reference proteome</keyword>
<feature type="repeat" description="WD" evidence="3">
    <location>
        <begin position="768"/>
        <end position="796"/>
    </location>
</feature>
<feature type="repeat" description="WD" evidence="3">
    <location>
        <begin position="634"/>
        <end position="666"/>
    </location>
</feature>
<reference evidence="5 6" key="1">
    <citation type="journal article" date="2019" name="Nat. Ecol. Evol.">
        <title>Megaphylogeny resolves global patterns of mushroom evolution.</title>
        <authorList>
            <person name="Varga T."/>
            <person name="Krizsan K."/>
            <person name="Foldi C."/>
            <person name="Dima B."/>
            <person name="Sanchez-Garcia M."/>
            <person name="Sanchez-Ramirez S."/>
            <person name="Szollosi G.J."/>
            <person name="Szarkandi J.G."/>
            <person name="Papp V."/>
            <person name="Albert L."/>
            <person name="Andreopoulos W."/>
            <person name="Angelini C."/>
            <person name="Antonin V."/>
            <person name="Barry K.W."/>
            <person name="Bougher N.L."/>
            <person name="Buchanan P."/>
            <person name="Buyck B."/>
            <person name="Bense V."/>
            <person name="Catcheside P."/>
            <person name="Chovatia M."/>
            <person name="Cooper J."/>
            <person name="Damon W."/>
            <person name="Desjardin D."/>
            <person name="Finy P."/>
            <person name="Geml J."/>
            <person name="Haridas S."/>
            <person name="Hughes K."/>
            <person name="Justo A."/>
            <person name="Karasinski D."/>
            <person name="Kautmanova I."/>
            <person name="Kiss B."/>
            <person name="Kocsube S."/>
            <person name="Kotiranta H."/>
            <person name="LaButti K.M."/>
            <person name="Lechner B.E."/>
            <person name="Liimatainen K."/>
            <person name="Lipzen A."/>
            <person name="Lukacs Z."/>
            <person name="Mihaltcheva S."/>
            <person name="Morgado L.N."/>
            <person name="Niskanen T."/>
            <person name="Noordeloos M.E."/>
            <person name="Ohm R.A."/>
            <person name="Ortiz-Santana B."/>
            <person name="Ovrebo C."/>
            <person name="Racz N."/>
            <person name="Riley R."/>
            <person name="Savchenko A."/>
            <person name="Shiryaev A."/>
            <person name="Soop K."/>
            <person name="Spirin V."/>
            <person name="Szebenyi C."/>
            <person name="Tomsovsky M."/>
            <person name="Tulloss R.E."/>
            <person name="Uehling J."/>
            <person name="Grigoriev I.V."/>
            <person name="Vagvolgyi C."/>
            <person name="Papp T."/>
            <person name="Martin F.M."/>
            <person name="Miettinen O."/>
            <person name="Hibbett D.S."/>
            <person name="Nagy L.G."/>
        </authorList>
    </citation>
    <scope>NUCLEOTIDE SEQUENCE [LARGE SCALE GENOMIC DNA]</scope>
    <source>
        <strain evidence="5 6">CBS 962.96</strain>
    </source>
</reference>
<keyword evidence="2" id="KW-0677">Repeat</keyword>
<evidence type="ECO:0000256" key="1">
    <source>
        <dbReference type="ARBA" id="ARBA00022574"/>
    </source>
</evidence>
<proteinExistence type="predicted"/>
<keyword evidence="1 3" id="KW-0853">WD repeat</keyword>